<evidence type="ECO:0000313" key="1">
    <source>
        <dbReference type="EMBL" id="SVB98318.1"/>
    </source>
</evidence>
<organism evidence="1">
    <name type="scientific">marine metagenome</name>
    <dbReference type="NCBI Taxonomy" id="408172"/>
    <lineage>
        <taxon>unclassified sequences</taxon>
        <taxon>metagenomes</taxon>
        <taxon>ecological metagenomes</taxon>
    </lineage>
</organism>
<feature type="non-terminal residue" evidence="1">
    <location>
        <position position="30"/>
    </location>
</feature>
<name>A0A382IFH8_9ZZZZ</name>
<dbReference type="EMBL" id="UINC01067031">
    <property type="protein sequence ID" value="SVB98318.1"/>
    <property type="molecule type" value="Genomic_DNA"/>
</dbReference>
<proteinExistence type="predicted"/>
<sequence>LRCWASSVRMSRRVWMPSENAVTPNFPRSD</sequence>
<protein>
    <submittedName>
        <fullName evidence="1">Uncharacterized protein</fullName>
    </submittedName>
</protein>
<gene>
    <name evidence="1" type="ORF">METZ01_LOCUS251172</name>
</gene>
<feature type="non-terminal residue" evidence="1">
    <location>
        <position position="1"/>
    </location>
</feature>
<accession>A0A382IFH8</accession>
<reference evidence="1" key="1">
    <citation type="submission" date="2018-05" db="EMBL/GenBank/DDBJ databases">
        <authorList>
            <person name="Lanie J.A."/>
            <person name="Ng W.-L."/>
            <person name="Kazmierczak K.M."/>
            <person name="Andrzejewski T.M."/>
            <person name="Davidsen T.M."/>
            <person name="Wayne K.J."/>
            <person name="Tettelin H."/>
            <person name="Glass J.I."/>
            <person name="Rusch D."/>
            <person name="Podicherti R."/>
            <person name="Tsui H.-C.T."/>
            <person name="Winkler M.E."/>
        </authorList>
    </citation>
    <scope>NUCLEOTIDE SEQUENCE</scope>
</reference>
<dbReference type="AlphaFoldDB" id="A0A382IFH8"/>